<sequence>MMRNGCLLFFLLLHLLLEYAVAMPLAENPLEQNEKTSVEFNGDSVKIYNDLIAKENYDSHYGPNVAGMIVGGFLIGSGTFFLSVAINDVSKNDFASAISVGFFSAISIPFYLVGLPVFLYNTYKFVVRKGHANRRDEYIDTLKRYKERRENSVQWTIVPSVNLANAGGRLNLLVAF</sequence>
<dbReference type="Proteomes" id="UP000184275">
    <property type="component" value="Unassembled WGS sequence"/>
</dbReference>
<keyword evidence="1" id="KW-1133">Transmembrane helix</keyword>
<keyword evidence="1" id="KW-0812">Transmembrane</keyword>
<name>A0A1M6Y3Z0_9BACT</name>
<keyword evidence="3" id="KW-1185">Reference proteome</keyword>
<reference evidence="3" key="1">
    <citation type="submission" date="2016-11" db="EMBL/GenBank/DDBJ databases">
        <authorList>
            <person name="Varghese N."/>
            <person name="Submissions S."/>
        </authorList>
    </citation>
    <scope>NUCLEOTIDE SEQUENCE [LARGE SCALE GENOMIC DNA]</scope>
    <source>
        <strain evidence="3">UWOS</strain>
    </source>
</reference>
<feature type="transmembrane region" description="Helical" evidence="1">
    <location>
        <begin position="98"/>
        <end position="120"/>
    </location>
</feature>
<dbReference type="AlphaFoldDB" id="A0A1M6Y3Z0"/>
<evidence type="ECO:0000256" key="1">
    <source>
        <dbReference type="SAM" id="Phobius"/>
    </source>
</evidence>
<organism evidence="2 3">
    <name type="scientific">Fibrobacter intestinalis</name>
    <dbReference type="NCBI Taxonomy" id="28122"/>
    <lineage>
        <taxon>Bacteria</taxon>
        <taxon>Pseudomonadati</taxon>
        <taxon>Fibrobacterota</taxon>
        <taxon>Fibrobacteria</taxon>
        <taxon>Fibrobacterales</taxon>
        <taxon>Fibrobacteraceae</taxon>
        <taxon>Fibrobacter</taxon>
    </lineage>
</organism>
<proteinExistence type="predicted"/>
<gene>
    <name evidence="2" type="ORF">SAMN05720469_13720</name>
</gene>
<dbReference type="RefSeq" id="WP_143159487.1">
    <property type="nucleotide sequence ID" value="NZ_FRAW01000037.1"/>
</dbReference>
<accession>A0A1M6Y3Z0</accession>
<protein>
    <submittedName>
        <fullName evidence="2">Uncharacterized protein</fullName>
    </submittedName>
</protein>
<evidence type="ECO:0000313" key="2">
    <source>
        <dbReference type="EMBL" id="SHL12957.1"/>
    </source>
</evidence>
<dbReference type="EMBL" id="FRAW01000037">
    <property type="protein sequence ID" value="SHL12957.1"/>
    <property type="molecule type" value="Genomic_DNA"/>
</dbReference>
<keyword evidence="1" id="KW-0472">Membrane</keyword>
<feature type="transmembrane region" description="Helical" evidence="1">
    <location>
        <begin position="65"/>
        <end position="86"/>
    </location>
</feature>
<evidence type="ECO:0000313" key="3">
    <source>
        <dbReference type="Proteomes" id="UP000184275"/>
    </source>
</evidence>